<dbReference type="Pfam" id="PF07617">
    <property type="entry name" value="DUF1579"/>
    <property type="match status" value="1"/>
</dbReference>
<reference evidence="2 3" key="1">
    <citation type="submission" date="2024-06" db="EMBL/GenBank/DDBJ databases">
        <authorList>
            <person name="Woo H."/>
        </authorList>
    </citation>
    <scope>NUCLEOTIDE SEQUENCE [LARGE SCALE GENOMIC DNA]</scope>
    <source>
        <strain evidence="2 3">Si-c</strain>
    </source>
</reference>
<accession>A0ABV3QAI7</accession>
<dbReference type="Proteomes" id="UP001556220">
    <property type="component" value="Unassembled WGS sequence"/>
</dbReference>
<evidence type="ECO:0000313" key="2">
    <source>
        <dbReference type="EMBL" id="MEW9570823.1"/>
    </source>
</evidence>
<name>A0ABV3QAI7_9GAMM</name>
<keyword evidence="3" id="KW-1185">Reference proteome</keyword>
<proteinExistence type="predicted"/>
<organism evidence="2 3">
    <name type="scientific">Rhodanobacter lycopersici</name>
    <dbReference type="NCBI Taxonomy" id="3162487"/>
    <lineage>
        <taxon>Bacteria</taxon>
        <taxon>Pseudomonadati</taxon>
        <taxon>Pseudomonadota</taxon>
        <taxon>Gammaproteobacteria</taxon>
        <taxon>Lysobacterales</taxon>
        <taxon>Rhodanobacteraceae</taxon>
        <taxon>Rhodanobacter</taxon>
    </lineage>
</organism>
<dbReference type="PROSITE" id="PS51257">
    <property type="entry name" value="PROKAR_LIPOPROTEIN"/>
    <property type="match status" value="1"/>
</dbReference>
<feature type="chain" id="PRO_5045611462" evidence="1">
    <location>
        <begin position="29"/>
        <end position="188"/>
    </location>
</feature>
<keyword evidence="1" id="KW-0732">Signal</keyword>
<evidence type="ECO:0000256" key="1">
    <source>
        <dbReference type="SAM" id="SignalP"/>
    </source>
</evidence>
<dbReference type="EMBL" id="JBFOHK010000001">
    <property type="protein sequence ID" value="MEW9570823.1"/>
    <property type="molecule type" value="Genomic_DNA"/>
</dbReference>
<comment type="caution">
    <text evidence="2">The sequence shown here is derived from an EMBL/GenBank/DDBJ whole genome shotgun (WGS) entry which is preliminary data.</text>
</comment>
<sequence>MPLRRLSSCLPIAVALMAAACVAPSASAADATPTTSTSAPAHRLDWLAGRWSVRQSFWADSAKAPTIDSGSAVFTAVLGGQHLRQELQIDSVKPFRGLGYFGYDAAAGRYDSLWMDVNFGGVVVAHGDCEANGRVCSFRGAMSGQRGATVPVREVMEITDADHFSYAYYERHDGREALTVKLEYTRLK</sequence>
<feature type="signal peptide" evidence="1">
    <location>
        <begin position="1"/>
        <end position="28"/>
    </location>
</feature>
<dbReference type="RefSeq" id="WP_367852895.1">
    <property type="nucleotide sequence ID" value="NZ_JBFOHK010000001.1"/>
</dbReference>
<dbReference type="InterPro" id="IPR011473">
    <property type="entry name" value="DUF1579"/>
</dbReference>
<evidence type="ECO:0000313" key="3">
    <source>
        <dbReference type="Proteomes" id="UP001556220"/>
    </source>
</evidence>
<gene>
    <name evidence="2" type="ORF">ABQJ54_03605</name>
</gene>
<protein>
    <submittedName>
        <fullName evidence="2">DUF1579 family protein</fullName>
    </submittedName>
</protein>